<dbReference type="Proteomes" id="UP000218811">
    <property type="component" value="Unassembled WGS sequence"/>
</dbReference>
<proteinExistence type="predicted"/>
<sequence length="303" mass="34501">MERFWRNASRRVIALIAKRRRRSYLHLREERLPPWYIGDFVYCKTPLGPEPSRVPIDIWECILDMLQDQLDVMAMCGRVCRAWRAISSRYTDRYCDGTLSSRIRILRFSQLRRAGLLGDVIEVTVTGGFREGDRVSGGLAHVASFAAMLAGDLPRRVRMLTLEHGEWTAGIPQSVFLHLATFTPITKLTLNDVAFPSVAVFGRLVCALSRLEQMFLFGVSFSDARAPAPLRKRWTTPPNLHQIWIDWSLSPSPSDMLRALAAAKTVARCHKFISYLGSEIPLDSILDMSLQQKPDWIGLMLKR</sequence>
<keyword evidence="2" id="KW-1185">Reference proteome</keyword>
<name>A0A2H3J301_WOLCO</name>
<evidence type="ECO:0008006" key="3">
    <source>
        <dbReference type="Google" id="ProtNLM"/>
    </source>
</evidence>
<dbReference type="AlphaFoldDB" id="A0A2H3J301"/>
<evidence type="ECO:0000313" key="2">
    <source>
        <dbReference type="Proteomes" id="UP000218811"/>
    </source>
</evidence>
<dbReference type="SUPFAM" id="SSF81383">
    <property type="entry name" value="F-box domain"/>
    <property type="match status" value="1"/>
</dbReference>
<dbReference type="InterPro" id="IPR036047">
    <property type="entry name" value="F-box-like_dom_sf"/>
</dbReference>
<organism evidence="1 2">
    <name type="scientific">Wolfiporia cocos (strain MD-104)</name>
    <name type="common">Brown rot fungus</name>
    <dbReference type="NCBI Taxonomy" id="742152"/>
    <lineage>
        <taxon>Eukaryota</taxon>
        <taxon>Fungi</taxon>
        <taxon>Dikarya</taxon>
        <taxon>Basidiomycota</taxon>
        <taxon>Agaricomycotina</taxon>
        <taxon>Agaricomycetes</taxon>
        <taxon>Polyporales</taxon>
        <taxon>Phaeolaceae</taxon>
        <taxon>Wolfiporia</taxon>
    </lineage>
</organism>
<accession>A0A2H3J301</accession>
<evidence type="ECO:0000313" key="1">
    <source>
        <dbReference type="EMBL" id="PCH36546.1"/>
    </source>
</evidence>
<dbReference type="EMBL" id="KB467887">
    <property type="protein sequence ID" value="PCH36546.1"/>
    <property type="molecule type" value="Genomic_DNA"/>
</dbReference>
<dbReference type="CDD" id="cd09917">
    <property type="entry name" value="F-box_SF"/>
    <property type="match status" value="1"/>
</dbReference>
<dbReference type="OrthoDB" id="2736594at2759"/>
<protein>
    <recommendedName>
        <fullName evidence="3">F-box domain-containing protein</fullName>
    </recommendedName>
</protein>
<gene>
    <name evidence="1" type="ORF">WOLCODRAFT_157252</name>
</gene>
<reference evidence="1 2" key="1">
    <citation type="journal article" date="2012" name="Science">
        <title>The Paleozoic origin of enzymatic lignin decomposition reconstructed from 31 fungal genomes.</title>
        <authorList>
            <person name="Floudas D."/>
            <person name="Binder M."/>
            <person name="Riley R."/>
            <person name="Barry K."/>
            <person name="Blanchette R.A."/>
            <person name="Henrissat B."/>
            <person name="Martinez A.T."/>
            <person name="Otillar R."/>
            <person name="Spatafora J.W."/>
            <person name="Yadav J.S."/>
            <person name="Aerts A."/>
            <person name="Benoit I."/>
            <person name="Boyd A."/>
            <person name="Carlson A."/>
            <person name="Copeland A."/>
            <person name="Coutinho P.M."/>
            <person name="de Vries R.P."/>
            <person name="Ferreira P."/>
            <person name="Findley K."/>
            <person name="Foster B."/>
            <person name="Gaskell J."/>
            <person name="Glotzer D."/>
            <person name="Gorecki P."/>
            <person name="Heitman J."/>
            <person name="Hesse C."/>
            <person name="Hori C."/>
            <person name="Igarashi K."/>
            <person name="Jurgens J.A."/>
            <person name="Kallen N."/>
            <person name="Kersten P."/>
            <person name="Kohler A."/>
            <person name="Kuees U."/>
            <person name="Kumar T.K.A."/>
            <person name="Kuo A."/>
            <person name="LaButti K."/>
            <person name="Larrondo L.F."/>
            <person name="Lindquist E."/>
            <person name="Ling A."/>
            <person name="Lombard V."/>
            <person name="Lucas S."/>
            <person name="Lundell T."/>
            <person name="Martin R."/>
            <person name="McLaughlin D.J."/>
            <person name="Morgenstern I."/>
            <person name="Morin E."/>
            <person name="Murat C."/>
            <person name="Nagy L.G."/>
            <person name="Nolan M."/>
            <person name="Ohm R.A."/>
            <person name="Patyshakuliyeva A."/>
            <person name="Rokas A."/>
            <person name="Ruiz-Duenas F.J."/>
            <person name="Sabat G."/>
            <person name="Salamov A."/>
            <person name="Samejima M."/>
            <person name="Schmutz J."/>
            <person name="Slot J.C."/>
            <person name="St John F."/>
            <person name="Stenlid J."/>
            <person name="Sun H."/>
            <person name="Sun S."/>
            <person name="Syed K."/>
            <person name="Tsang A."/>
            <person name="Wiebenga A."/>
            <person name="Young D."/>
            <person name="Pisabarro A."/>
            <person name="Eastwood D.C."/>
            <person name="Martin F."/>
            <person name="Cullen D."/>
            <person name="Grigoriev I.V."/>
            <person name="Hibbett D.S."/>
        </authorList>
    </citation>
    <scope>NUCLEOTIDE SEQUENCE [LARGE SCALE GENOMIC DNA]</scope>
    <source>
        <strain evidence="1 2">MD-104</strain>
    </source>
</reference>